<dbReference type="RefSeq" id="WP_006299985.1">
    <property type="nucleotide sequence ID" value="NZ_CM001022.1"/>
</dbReference>
<dbReference type="eggNOG" id="COG2985">
    <property type="taxonomic scope" value="Bacteria"/>
</dbReference>
<dbReference type="PaxDb" id="584708-Apau_0402"/>
<protein>
    <submittedName>
        <fullName evidence="10">YidE/YbjL duplication</fullName>
    </submittedName>
</protein>
<dbReference type="PANTHER" id="PTHR30445:SF3">
    <property type="entry name" value="TRANSPORT PROTEIN YIDE-RELATED"/>
    <property type="match status" value="1"/>
</dbReference>
<keyword evidence="6 8" id="KW-1133">Transmembrane helix</keyword>
<keyword evidence="5 8" id="KW-0812">Transmembrane</keyword>
<accession>E3CZ63</accession>
<evidence type="ECO:0000256" key="4">
    <source>
        <dbReference type="ARBA" id="ARBA00022475"/>
    </source>
</evidence>
<dbReference type="STRING" id="584708.Apau_0402"/>
<feature type="transmembrane region" description="Helical" evidence="8">
    <location>
        <begin position="295"/>
        <end position="317"/>
    </location>
</feature>
<dbReference type="Pfam" id="PF06826">
    <property type="entry name" value="Asp-Al_Ex"/>
    <property type="match status" value="2"/>
</dbReference>
<feature type="transmembrane region" description="Helical" evidence="8">
    <location>
        <begin position="324"/>
        <end position="343"/>
    </location>
</feature>
<feature type="transmembrane region" description="Helical" evidence="8">
    <location>
        <begin position="57"/>
        <end position="74"/>
    </location>
</feature>
<feature type="domain" description="YidE/YbjL duplication" evidence="9">
    <location>
        <begin position="210"/>
        <end position="377"/>
    </location>
</feature>
<feature type="transmembrane region" description="Helical" evidence="8">
    <location>
        <begin position="199"/>
        <end position="220"/>
    </location>
</feature>
<feature type="transmembrane region" description="Helical" evidence="8">
    <location>
        <begin position="86"/>
        <end position="107"/>
    </location>
</feature>
<keyword evidence="3" id="KW-0813">Transport</keyword>
<dbReference type="GO" id="GO:0005886">
    <property type="term" value="C:plasma membrane"/>
    <property type="evidence" value="ECO:0007669"/>
    <property type="project" value="UniProtKB-SubCell"/>
</dbReference>
<dbReference type="AlphaFoldDB" id="E3CZ63"/>
<evidence type="ECO:0000259" key="9">
    <source>
        <dbReference type="Pfam" id="PF06826"/>
    </source>
</evidence>
<sequence length="385" mass="39095">MILPSFLQPPLVALVLAASTGYLLGRVRVGHFRLGLSGALFTGLALGLGGASAPQGAFTWNLLLFVVCVGLLAAEDLRAVLRLYGMRCLALSVWVTGVGAALTYLLARSFGGGAHPLLIAGTYTGALTSSPGLGAALEATGNNPLVTVGYSVAYPFGVLAVVLFVQLAPALLGIDVAAEREALVRELRGRPDPSSPLPHPVAPFSLAGFLVCLLGGLLLGGVGVDLPGLGRLSLGTTGGTLLAALVAGAWGHLGSLSFRMAPEPLEAIRDLSLAFFLGAVGLQAGPQVLEAVQAHGVLLAAAGFGVALVSELAGFLLGRCVWRMNWVLLAGALCGAMTSTPGLGAAVEATGSRECAAGYGATYPLALVCMVLFTSWIHVLLVRLG</sequence>
<evidence type="ECO:0000256" key="6">
    <source>
        <dbReference type="ARBA" id="ARBA00022989"/>
    </source>
</evidence>
<evidence type="ECO:0000256" key="3">
    <source>
        <dbReference type="ARBA" id="ARBA00022448"/>
    </source>
</evidence>
<name>E3CZ63_9BACT</name>
<dbReference type="HOGENOM" id="CLU_035023_4_0_0"/>
<reference evidence="10 11" key="1">
    <citation type="journal article" date="2010" name="Stand. Genomic Sci.">
        <title>Non-contiguous finished genome sequence of Aminomonas paucivorans type strain (GLU-3).</title>
        <authorList>
            <person name="Pitluck S."/>
            <person name="Yasawong M."/>
            <person name="Held B."/>
            <person name="Lapidus A."/>
            <person name="Nolan M."/>
            <person name="Copeland A."/>
            <person name="Lucas S."/>
            <person name="Del Rio T.G."/>
            <person name="Tice H."/>
            <person name="Cheng J.F."/>
            <person name="Chertkov O."/>
            <person name="Goodwin L."/>
            <person name="Tapia R."/>
            <person name="Han C."/>
            <person name="Liolios K."/>
            <person name="Ivanova N."/>
            <person name="Mavromatis K."/>
            <person name="Ovchinnikova G."/>
            <person name="Pati A."/>
            <person name="Chen A."/>
            <person name="Palaniappan K."/>
            <person name="Land M."/>
            <person name="Hauser L."/>
            <person name="Chang Y.J."/>
            <person name="Jeffries C.D."/>
            <person name="Pukall R."/>
            <person name="Spring S."/>
            <person name="Rohde M."/>
            <person name="Sikorski J."/>
            <person name="Goker M."/>
            <person name="Woyke T."/>
            <person name="Bristow J."/>
            <person name="Eisen J.A."/>
            <person name="Markowitz V."/>
            <person name="Hugenholtz P."/>
            <person name="Kyrpides N.C."/>
            <person name="Klenk H.P."/>
        </authorList>
    </citation>
    <scope>NUCLEOTIDE SEQUENCE [LARGE SCALE GENOMIC DNA]</scope>
    <source>
        <strain evidence="10 11">DSM 12260</strain>
    </source>
</reference>
<keyword evidence="4" id="KW-1003">Cell membrane</keyword>
<feature type="domain" description="YidE/YbjL duplication" evidence="9">
    <location>
        <begin position="14"/>
        <end position="168"/>
    </location>
</feature>
<comment type="similarity">
    <text evidence="2">Belongs to the AAE transporter (TC 2.A.81) family.</text>
</comment>
<feature type="transmembrane region" description="Helical" evidence="8">
    <location>
        <begin position="152"/>
        <end position="178"/>
    </location>
</feature>
<feature type="transmembrane region" description="Helical" evidence="8">
    <location>
        <begin position="6"/>
        <end position="25"/>
    </location>
</feature>
<dbReference type="Proteomes" id="UP000005096">
    <property type="component" value="Chromosome"/>
</dbReference>
<evidence type="ECO:0000256" key="2">
    <source>
        <dbReference type="ARBA" id="ARBA00009854"/>
    </source>
</evidence>
<dbReference type="InterPro" id="IPR006512">
    <property type="entry name" value="YidE_YbjL"/>
</dbReference>
<evidence type="ECO:0000313" key="11">
    <source>
        <dbReference type="Proteomes" id="UP000005096"/>
    </source>
</evidence>
<proteinExistence type="inferred from homology"/>
<gene>
    <name evidence="10" type="ORF">Apau_0402</name>
</gene>
<feature type="transmembrane region" description="Helical" evidence="8">
    <location>
        <begin position="32"/>
        <end position="51"/>
    </location>
</feature>
<evidence type="ECO:0000256" key="7">
    <source>
        <dbReference type="ARBA" id="ARBA00023136"/>
    </source>
</evidence>
<evidence type="ECO:0000313" key="10">
    <source>
        <dbReference type="EMBL" id="EFQ22836.1"/>
    </source>
</evidence>
<feature type="transmembrane region" description="Helical" evidence="8">
    <location>
        <begin position="363"/>
        <end position="382"/>
    </location>
</feature>
<dbReference type="NCBIfam" id="TIGR01625">
    <property type="entry name" value="YidE_YbjL_dupl"/>
    <property type="match status" value="1"/>
</dbReference>
<evidence type="ECO:0000256" key="1">
    <source>
        <dbReference type="ARBA" id="ARBA00004651"/>
    </source>
</evidence>
<keyword evidence="7 8" id="KW-0472">Membrane</keyword>
<dbReference type="InterPro" id="IPR050144">
    <property type="entry name" value="AAE_transporter"/>
</dbReference>
<keyword evidence="11" id="KW-1185">Reference proteome</keyword>
<feature type="transmembrane region" description="Helical" evidence="8">
    <location>
        <begin position="232"/>
        <end position="250"/>
    </location>
</feature>
<evidence type="ECO:0000256" key="5">
    <source>
        <dbReference type="ARBA" id="ARBA00022692"/>
    </source>
</evidence>
<dbReference type="PANTHER" id="PTHR30445">
    <property type="entry name" value="K(+)_H(+) ANTIPORTER SUBUNIT KHTT"/>
    <property type="match status" value="1"/>
</dbReference>
<organism evidence="10 11">
    <name type="scientific">Aminomonas paucivorans DSM 12260</name>
    <dbReference type="NCBI Taxonomy" id="584708"/>
    <lineage>
        <taxon>Bacteria</taxon>
        <taxon>Thermotogati</taxon>
        <taxon>Synergistota</taxon>
        <taxon>Synergistia</taxon>
        <taxon>Synergistales</taxon>
        <taxon>Synergistaceae</taxon>
        <taxon>Aminomonas</taxon>
    </lineage>
</organism>
<comment type="subcellular location">
    <subcellularLocation>
        <location evidence="1">Cell membrane</location>
        <topology evidence="1">Multi-pass membrane protein</topology>
    </subcellularLocation>
</comment>
<evidence type="ECO:0000256" key="8">
    <source>
        <dbReference type="SAM" id="Phobius"/>
    </source>
</evidence>
<dbReference type="EMBL" id="CM001022">
    <property type="protein sequence ID" value="EFQ22836.1"/>
    <property type="molecule type" value="Genomic_DNA"/>
</dbReference>